<dbReference type="SMART" id="SM00089">
    <property type="entry name" value="PKD"/>
    <property type="match status" value="1"/>
</dbReference>
<dbReference type="InterPro" id="IPR000601">
    <property type="entry name" value="PKD_dom"/>
</dbReference>
<dbReference type="Pfam" id="PF18911">
    <property type="entry name" value="PKD_4"/>
    <property type="match status" value="1"/>
</dbReference>
<protein>
    <submittedName>
        <fullName evidence="2">Cell surface protein</fullName>
    </submittedName>
</protein>
<accession>A0A0E3Q9B5</accession>
<reference evidence="2 3" key="1">
    <citation type="submission" date="2014-07" db="EMBL/GenBank/DDBJ databases">
        <title>Methanogenic archaea and the global carbon cycle.</title>
        <authorList>
            <person name="Henriksen J.R."/>
            <person name="Luke J."/>
            <person name="Reinhart S."/>
            <person name="Benedict M.N."/>
            <person name="Youngblut N.D."/>
            <person name="Metcalf M.E."/>
            <person name="Whitaker R.J."/>
            <person name="Metcalf W.W."/>
        </authorList>
    </citation>
    <scope>NUCLEOTIDE SEQUENCE [LARGE SCALE GENOMIC DNA]</scope>
    <source>
        <strain evidence="2 3">Z-761</strain>
    </source>
</reference>
<sequence>MAASSQCVDGQLTLTKTRITTNESIKVNLSIYSDRNFGDETKSTEQNPTHTCSAAGNYTVTLTASNANGTDTKISETNILSFSHNALVDSIF</sequence>
<dbReference type="Proteomes" id="UP000033096">
    <property type="component" value="Chromosome"/>
</dbReference>
<dbReference type="PATRIC" id="fig|1434123.4.peg.4015"/>
<dbReference type="EMBL" id="CP009520">
    <property type="protein sequence ID" value="AKB45537.1"/>
    <property type="molecule type" value="Genomic_DNA"/>
</dbReference>
<evidence type="ECO:0000313" key="3">
    <source>
        <dbReference type="Proteomes" id="UP000033096"/>
    </source>
</evidence>
<dbReference type="KEGG" id="mvc:MSVAZ_3268"/>
<proteinExistence type="predicted"/>
<dbReference type="Gene3D" id="2.60.40.10">
    <property type="entry name" value="Immunoglobulins"/>
    <property type="match status" value="1"/>
</dbReference>
<dbReference type="SUPFAM" id="SSF49299">
    <property type="entry name" value="PKD domain"/>
    <property type="match status" value="1"/>
</dbReference>
<dbReference type="InterPro" id="IPR022409">
    <property type="entry name" value="PKD/Chitinase_dom"/>
</dbReference>
<feature type="domain" description="PKD" evidence="1">
    <location>
        <begin position="36"/>
        <end position="69"/>
    </location>
</feature>
<dbReference type="InterPro" id="IPR035986">
    <property type="entry name" value="PKD_dom_sf"/>
</dbReference>
<evidence type="ECO:0000313" key="2">
    <source>
        <dbReference type="EMBL" id="AKB45537.1"/>
    </source>
</evidence>
<dbReference type="CDD" id="cd00146">
    <property type="entry name" value="PKD"/>
    <property type="match status" value="1"/>
</dbReference>
<dbReference type="InterPro" id="IPR013783">
    <property type="entry name" value="Ig-like_fold"/>
</dbReference>
<dbReference type="PROSITE" id="PS50093">
    <property type="entry name" value="PKD"/>
    <property type="match status" value="1"/>
</dbReference>
<dbReference type="GeneID" id="24811800"/>
<gene>
    <name evidence="2" type="ORF">MSVAZ_3268</name>
</gene>
<dbReference type="RefSeq" id="WP_048123009.1">
    <property type="nucleotide sequence ID" value="NZ_CP009520.1"/>
</dbReference>
<dbReference type="HOGENOM" id="CLU_2406367_0_0_2"/>
<evidence type="ECO:0000259" key="1">
    <source>
        <dbReference type="PROSITE" id="PS50093"/>
    </source>
</evidence>
<keyword evidence="3" id="KW-1185">Reference proteome</keyword>
<dbReference type="AlphaFoldDB" id="A0A0E3Q9B5"/>
<organism evidence="2 3">
    <name type="scientific">Methanosarcina vacuolata Z-761</name>
    <dbReference type="NCBI Taxonomy" id="1434123"/>
    <lineage>
        <taxon>Archaea</taxon>
        <taxon>Methanobacteriati</taxon>
        <taxon>Methanobacteriota</taxon>
        <taxon>Stenosarchaea group</taxon>
        <taxon>Methanomicrobia</taxon>
        <taxon>Methanosarcinales</taxon>
        <taxon>Methanosarcinaceae</taxon>
        <taxon>Methanosarcina</taxon>
    </lineage>
</organism>
<name>A0A0E3Q9B5_9EURY</name>